<feature type="domain" description="DUF218" evidence="2">
    <location>
        <begin position="32"/>
        <end position="178"/>
    </location>
</feature>
<dbReference type="Pfam" id="PF02698">
    <property type="entry name" value="DUF218"/>
    <property type="match status" value="1"/>
</dbReference>
<dbReference type="CDD" id="cd06259">
    <property type="entry name" value="YdcF-like"/>
    <property type="match status" value="1"/>
</dbReference>
<dbReference type="RefSeq" id="WP_106056793.1">
    <property type="nucleotide sequence ID" value="NZ_CP027228.1"/>
</dbReference>
<dbReference type="InterPro" id="IPR051599">
    <property type="entry name" value="Cell_Envelope_Assoc"/>
</dbReference>
<keyword evidence="4" id="KW-1185">Reference proteome</keyword>
<dbReference type="InterPro" id="IPR014729">
    <property type="entry name" value="Rossmann-like_a/b/a_fold"/>
</dbReference>
<dbReference type="GO" id="GO:0043164">
    <property type="term" value="P:Gram-negative-bacterium-type cell wall biogenesis"/>
    <property type="evidence" value="ECO:0007669"/>
    <property type="project" value="TreeGrafter"/>
</dbReference>
<reference evidence="4" key="1">
    <citation type="submission" date="2018-02" db="EMBL/GenBank/DDBJ databases">
        <authorList>
            <person name="Holder M.E."/>
            <person name="Ajami N.J."/>
            <person name="Petrosino J.F."/>
        </authorList>
    </citation>
    <scope>NUCLEOTIDE SEQUENCE [LARGE SCALE GENOMIC DNA]</scope>
    <source>
        <strain evidence="4">CCUG 47132</strain>
    </source>
</reference>
<sequence>MYLITFAIVTAFIAFLLYSFIYLATPKKKIYDFIIIHGAGLRDGEYVTTLLKQRIDKAIEAFHNSSNPNIKIICSGGQGSDEKVSEAKAMANYIASNTEVPMGRVLLEEKSTTTYENLLFSKEIGEELVDKPKFLFVTNNYHVYRTSAYARKIKMDGDGLGCRTAGYYIPSAFIREFIAACVKIKWAFVVLYAILFIFLFLL</sequence>
<evidence type="ECO:0000313" key="4">
    <source>
        <dbReference type="Proteomes" id="UP000237883"/>
    </source>
</evidence>
<dbReference type="OrthoDB" id="9782395at2"/>
<proteinExistence type="predicted"/>
<dbReference type="GO" id="GO:0000270">
    <property type="term" value="P:peptidoglycan metabolic process"/>
    <property type="evidence" value="ECO:0007669"/>
    <property type="project" value="TreeGrafter"/>
</dbReference>
<keyword evidence="1" id="KW-0472">Membrane</keyword>
<evidence type="ECO:0000259" key="2">
    <source>
        <dbReference type="Pfam" id="PF02698"/>
    </source>
</evidence>
<protein>
    <recommendedName>
        <fullName evidence="2">DUF218 domain-containing protein</fullName>
    </recommendedName>
</protein>
<organism evidence="3 4">
    <name type="scientific">Mogibacterium diversum</name>
    <dbReference type="NCBI Taxonomy" id="114527"/>
    <lineage>
        <taxon>Bacteria</taxon>
        <taxon>Bacillati</taxon>
        <taxon>Bacillota</taxon>
        <taxon>Clostridia</taxon>
        <taxon>Peptostreptococcales</taxon>
        <taxon>Anaerovoracaceae</taxon>
        <taxon>Mogibacterium</taxon>
    </lineage>
</organism>
<dbReference type="GO" id="GO:0005886">
    <property type="term" value="C:plasma membrane"/>
    <property type="evidence" value="ECO:0007669"/>
    <property type="project" value="TreeGrafter"/>
</dbReference>
<dbReference type="AlphaFoldDB" id="A0A2S0L3A1"/>
<dbReference type="GeneID" id="78391070"/>
<gene>
    <name evidence="3" type="ORF">C5Q96_02225</name>
</gene>
<name>A0A2S0L3A1_9FIRM</name>
<dbReference type="PANTHER" id="PTHR30336">
    <property type="entry name" value="INNER MEMBRANE PROTEIN, PROBABLE PERMEASE"/>
    <property type="match status" value="1"/>
</dbReference>
<evidence type="ECO:0000313" key="3">
    <source>
        <dbReference type="EMBL" id="AVM47733.1"/>
    </source>
</evidence>
<keyword evidence="1" id="KW-0812">Transmembrane</keyword>
<dbReference type="InterPro" id="IPR003848">
    <property type="entry name" value="DUF218"/>
</dbReference>
<dbReference type="EMBL" id="CP027228">
    <property type="protein sequence ID" value="AVM47733.1"/>
    <property type="molecule type" value="Genomic_DNA"/>
</dbReference>
<feature type="transmembrane region" description="Helical" evidence="1">
    <location>
        <begin position="6"/>
        <end position="25"/>
    </location>
</feature>
<dbReference type="Proteomes" id="UP000237883">
    <property type="component" value="Chromosome"/>
</dbReference>
<accession>A0A2S0L3A1</accession>
<feature type="transmembrane region" description="Helical" evidence="1">
    <location>
        <begin position="184"/>
        <end position="201"/>
    </location>
</feature>
<keyword evidence="1" id="KW-1133">Transmembrane helix</keyword>
<evidence type="ECO:0000256" key="1">
    <source>
        <dbReference type="SAM" id="Phobius"/>
    </source>
</evidence>
<dbReference type="KEGG" id="mdv:C5Q96_02225"/>
<dbReference type="PANTHER" id="PTHR30336:SF18">
    <property type="entry name" value="MEMBRANE PROTEIN"/>
    <property type="match status" value="1"/>
</dbReference>
<dbReference type="Gene3D" id="3.40.50.620">
    <property type="entry name" value="HUPs"/>
    <property type="match status" value="1"/>
</dbReference>